<feature type="transmembrane region" description="Helical" evidence="6">
    <location>
        <begin position="270"/>
        <end position="292"/>
    </location>
</feature>
<dbReference type="PATRIC" id="fig|43658.6.peg.2481"/>
<comment type="caution">
    <text evidence="8">The sequence shown here is derived from an EMBL/GenBank/DDBJ whole genome shotgun (WGS) entry which is preliminary data.</text>
</comment>
<evidence type="ECO:0000313" key="9">
    <source>
        <dbReference type="Proteomes" id="UP000036850"/>
    </source>
</evidence>
<protein>
    <recommendedName>
        <fullName evidence="7">Major facilitator superfamily (MFS) profile domain-containing protein</fullName>
    </recommendedName>
</protein>
<dbReference type="InterPro" id="IPR011701">
    <property type="entry name" value="MFS"/>
</dbReference>
<keyword evidence="4 6" id="KW-1133">Transmembrane helix</keyword>
<feature type="transmembrane region" description="Helical" evidence="6">
    <location>
        <begin position="298"/>
        <end position="317"/>
    </location>
</feature>
<dbReference type="GO" id="GO:0005886">
    <property type="term" value="C:plasma membrane"/>
    <property type="evidence" value="ECO:0007669"/>
    <property type="project" value="UniProtKB-SubCell"/>
</dbReference>
<comment type="subcellular location">
    <subcellularLocation>
        <location evidence="1">Cell membrane</location>
        <topology evidence="1">Multi-pass membrane protein</topology>
    </subcellularLocation>
</comment>
<gene>
    <name evidence="8" type="ORF">AC626_16140</name>
</gene>
<dbReference type="PANTHER" id="PTHR43124:SF10">
    <property type="entry name" value="PURINE EFFLUX PUMP PBUE"/>
    <property type="match status" value="1"/>
</dbReference>
<evidence type="ECO:0000256" key="3">
    <source>
        <dbReference type="ARBA" id="ARBA00022692"/>
    </source>
</evidence>
<feature type="transmembrane region" description="Helical" evidence="6">
    <location>
        <begin position="137"/>
        <end position="155"/>
    </location>
</feature>
<reference evidence="9" key="1">
    <citation type="submission" date="2015-07" db="EMBL/GenBank/DDBJ databases">
        <title>Draft genome sequence of a Pseudoalteromonas rubra strain, OCN096, isolated from Kaneohe Bay, Oahu, Hawaii.</title>
        <authorList>
            <person name="Beurmann S."/>
            <person name="Ushijima B."/>
            <person name="Belcaid M."/>
            <person name="Callahan S.M."/>
            <person name="Aeby G.S."/>
        </authorList>
    </citation>
    <scope>NUCLEOTIDE SEQUENCE [LARGE SCALE GENOMIC DNA]</scope>
    <source>
        <strain evidence="9">OCN096</strain>
    </source>
</reference>
<accession>A0A0L0EQ96</accession>
<dbReference type="Gene3D" id="1.20.1250.20">
    <property type="entry name" value="MFS general substrate transporter like domains"/>
    <property type="match status" value="1"/>
</dbReference>
<evidence type="ECO:0000313" key="8">
    <source>
        <dbReference type="EMBL" id="KNC66574.1"/>
    </source>
</evidence>
<evidence type="ECO:0000256" key="5">
    <source>
        <dbReference type="ARBA" id="ARBA00023136"/>
    </source>
</evidence>
<evidence type="ECO:0000256" key="2">
    <source>
        <dbReference type="ARBA" id="ARBA00022475"/>
    </source>
</evidence>
<feature type="transmembrane region" description="Helical" evidence="6">
    <location>
        <begin position="355"/>
        <end position="377"/>
    </location>
</feature>
<feature type="transmembrane region" description="Helical" evidence="6">
    <location>
        <begin position="210"/>
        <end position="233"/>
    </location>
</feature>
<dbReference type="InterPro" id="IPR020846">
    <property type="entry name" value="MFS_dom"/>
</dbReference>
<dbReference type="PANTHER" id="PTHR43124">
    <property type="entry name" value="PURINE EFFLUX PUMP PBUE"/>
    <property type="match status" value="1"/>
</dbReference>
<dbReference type="SUPFAM" id="SSF103473">
    <property type="entry name" value="MFS general substrate transporter"/>
    <property type="match status" value="1"/>
</dbReference>
<feature type="transmembrane region" description="Helical" evidence="6">
    <location>
        <begin position="80"/>
        <end position="100"/>
    </location>
</feature>
<sequence length="402" mass="42152">MLNRTTNSAANSWVSYFCLAFVAMAGLAYLNFLPAVVDALAGGIGFSPQQAGTLVASNGYGALLGSICAIFVVRHIAWKQALLITFLALCIMELCTAAWSTYTSLLVWRFIAGVLGGFSVGVSFATLARLSNPDRAFGALLLIQFSIGSMIIYAIPLLEALLGDYAVFYTMAGLVCLALLCLPLLPALPAQTHTKQQTKRLQLSAKSSQLLLAMLLYLVAASGIWAYAGQIGLAAGMSQQQTSQTIAMTGLLGLGGALLPILNPNRAHRAVCLSGGISLSAIAALLLCFAHFDLIYALALALLFFAWPAVHAYLLAVTAELDSSGQLSSFAAVVSSVGMASGPLLGSALLNSDVFTTMLGTFAALLALSLGMLLGPLKTPRLAQSQLATTPEQDYQTTRSIR</sequence>
<dbReference type="InterPro" id="IPR050189">
    <property type="entry name" value="MFS_Efflux_Transporters"/>
</dbReference>
<dbReference type="OrthoDB" id="7628497at2"/>
<dbReference type="InterPro" id="IPR036259">
    <property type="entry name" value="MFS_trans_sf"/>
</dbReference>
<keyword evidence="2" id="KW-1003">Cell membrane</keyword>
<keyword evidence="5 6" id="KW-0472">Membrane</keyword>
<feature type="transmembrane region" description="Helical" evidence="6">
    <location>
        <begin position="245"/>
        <end position="263"/>
    </location>
</feature>
<dbReference type="PROSITE" id="PS50850">
    <property type="entry name" value="MFS"/>
    <property type="match status" value="1"/>
</dbReference>
<keyword evidence="3 6" id="KW-0812">Transmembrane</keyword>
<dbReference type="Pfam" id="PF07690">
    <property type="entry name" value="MFS_1"/>
    <property type="match status" value="1"/>
</dbReference>
<name>A0A0L0EQ96_9GAMM</name>
<dbReference type="Proteomes" id="UP000036850">
    <property type="component" value="Unassembled WGS sequence"/>
</dbReference>
<dbReference type="EMBL" id="LFZX01000137">
    <property type="protein sequence ID" value="KNC66574.1"/>
    <property type="molecule type" value="Genomic_DNA"/>
</dbReference>
<evidence type="ECO:0000259" key="7">
    <source>
        <dbReference type="PROSITE" id="PS50850"/>
    </source>
</evidence>
<feature type="domain" description="Major facilitator superfamily (MFS) profile" evidence="7">
    <location>
        <begin position="1"/>
        <end position="381"/>
    </location>
</feature>
<feature type="transmembrane region" description="Helical" evidence="6">
    <location>
        <begin position="329"/>
        <end position="349"/>
    </location>
</feature>
<dbReference type="GO" id="GO:0022857">
    <property type="term" value="F:transmembrane transporter activity"/>
    <property type="evidence" value="ECO:0007669"/>
    <property type="project" value="InterPro"/>
</dbReference>
<evidence type="ECO:0000256" key="1">
    <source>
        <dbReference type="ARBA" id="ARBA00004651"/>
    </source>
</evidence>
<feature type="transmembrane region" description="Helical" evidence="6">
    <location>
        <begin position="106"/>
        <end position="125"/>
    </location>
</feature>
<organism evidence="8 9">
    <name type="scientific">Pseudoalteromonas rubra</name>
    <dbReference type="NCBI Taxonomy" id="43658"/>
    <lineage>
        <taxon>Bacteria</taxon>
        <taxon>Pseudomonadati</taxon>
        <taxon>Pseudomonadota</taxon>
        <taxon>Gammaproteobacteria</taxon>
        <taxon>Alteromonadales</taxon>
        <taxon>Pseudoalteromonadaceae</taxon>
        <taxon>Pseudoalteromonas</taxon>
    </lineage>
</organism>
<dbReference type="AlphaFoldDB" id="A0A0L0EQ96"/>
<feature type="transmembrane region" description="Helical" evidence="6">
    <location>
        <begin position="52"/>
        <end position="73"/>
    </location>
</feature>
<proteinExistence type="predicted"/>
<evidence type="ECO:0000256" key="6">
    <source>
        <dbReference type="SAM" id="Phobius"/>
    </source>
</evidence>
<feature type="transmembrane region" description="Helical" evidence="6">
    <location>
        <begin position="167"/>
        <end position="189"/>
    </location>
</feature>
<evidence type="ECO:0000256" key="4">
    <source>
        <dbReference type="ARBA" id="ARBA00022989"/>
    </source>
</evidence>
<feature type="transmembrane region" description="Helical" evidence="6">
    <location>
        <begin position="12"/>
        <end position="32"/>
    </location>
</feature>